<dbReference type="InterPro" id="IPR014729">
    <property type="entry name" value="Rossmann-like_a/b/a_fold"/>
</dbReference>
<evidence type="ECO:0000256" key="3">
    <source>
        <dbReference type="ARBA" id="ARBA00012393"/>
    </source>
</evidence>
<name>A0ABR5AZV4_BACBA</name>
<dbReference type="GO" id="GO:0016779">
    <property type="term" value="F:nucleotidyltransferase activity"/>
    <property type="evidence" value="ECO:0007669"/>
    <property type="project" value="UniProtKB-KW"/>
</dbReference>
<evidence type="ECO:0000256" key="10">
    <source>
        <dbReference type="ARBA" id="ARBA00022840"/>
    </source>
</evidence>
<evidence type="ECO:0000256" key="2">
    <source>
        <dbReference type="ARBA" id="ARBA00010214"/>
    </source>
</evidence>
<keyword evidence="10" id="KW-0067">ATP-binding</keyword>
<sequence>MEVIKNNSLHLKQSIVTIGAFDGIHIGHQSLIKKAVRRARQCNISSVVYTFDPPPRAFFQNQMVLTSVEEKVHFLKKLGIDYVIVARFDKDYLAKSAGDFLKELEALSPKEIWVGPNFQFGKGKRGTTEDLAARFNTFIHPLVKCANGQTVSSTRIRNLLHQQKEHLANELLGRELFASV</sequence>
<evidence type="ECO:0000256" key="6">
    <source>
        <dbReference type="ARBA" id="ARBA00022679"/>
    </source>
</evidence>
<dbReference type="GO" id="GO:0016301">
    <property type="term" value="F:kinase activity"/>
    <property type="evidence" value="ECO:0007669"/>
    <property type="project" value="UniProtKB-KW"/>
</dbReference>
<dbReference type="Gene3D" id="3.40.50.620">
    <property type="entry name" value="HUPs"/>
    <property type="match status" value="1"/>
</dbReference>
<comment type="catalytic activity">
    <reaction evidence="11">
        <text>FMN + ATP + H(+) = FAD + diphosphate</text>
        <dbReference type="Rhea" id="RHEA:17237"/>
        <dbReference type="ChEBI" id="CHEBI:15378"/>
        <dbReference type="ChEBI" id="CHEBI:30616"/>
        <dbReference type="ChEBI" id="CHEBI:33019"/>
        <dbReference type="ChEBI" id="CHEBI:57692"/>
        <dbReference type="ChEBI" id="CHEBI:58210"/>
        <dbReference type="EC" id="2.7.7.2"/>
    </reaction>
</comment>
<protein>
    <recommendedName>
        <fullName evidence="3">FAD synthase</fullName>
        <ecNumber evidence="3">2.7.7.2</ecNumber>
    </recommendedName>
</protein>
<keyword evidence="8" id="KW-0547">Nucleotide-binding</keyword>
<dbReference type="InterPro" id="IPR015864">
    <property type="entry name" value="FAD_synthase"/>
</dbReference>
<keyword evidence="7 13" id="KW-0548">Nucleotidyltransferase</keyword>
<evidence type="ECO:0000256" key="5">
    <source>
        <dbReference type="ARBA" id="ARBA00022643"/>
    </source>
</evidence>
<comment type="caution">
    <text evidence="13">The sequence shown here is derived from an EMBL/GenBank/DDBJ whole genome shotgun (WGS) entry which is preliminary data.</text>
</comment>
<comment type="similarity">
    <text evidence="2">Belongs to the RibF family.</text>
</comment>
<evidence type="ECO:0000256" key="7">
    <source>
        <dbReference type="ARBA" id="ARBA00022695"/>
    </source>
</evidence>
<dbReference type="EMBL" id="JXLP01000001">
    <property type="protein sequence ID" value="KIL80275.1"/>
    <property type="molecule type" value="Genomic_DNA"/>
</dbReference>
<evidence type="ECO:0000256" key="8">
    <source>
        <dbReference type="ARBA" id="ARBA00022741"/>
    </source>
</evidence>
<proteinExistence type="inferred from homology"/>
<accession>A0ABR5AZV4</accession>
<keyword evidence="13" id="KW-0418">Kinase</keyword>
<evidence type="ECO:0000313" key="13">
    <source>
        <dbReference type="EMBL" id="KIL80275.1"/>
    </source>
</evidence>
<keyword evidence="4" id="KW-0285">Flavoprotein</keyword>
<evidence type="ECO:0000313" key="14">
    <source>
        <dbReference type="Proteomes" id="UP000031982"/>
    </source>
</evidence>
<dbReference type="PANTHER" id="PTHR22749:SF6">
    <property type="entry name" value="RIBOFLAVIN KINASE"/>
    <property type="match status" value="1"/>
</dbReference>
<dbReference type="Pfam" id="PF06574">
    <property type="entry name" value="FAD_syn"/>
    <property type="match status" value="1"/>
</dbReference>
<keyword evidence="9" id="KW-0274">FAD</keyword>
<dbReference type="CDD" id="cd02064">
    <property type="entry name" value="FAD_synthetase_N"/>
    <property type="match status" value="1"/>
</dbReference>
<evidence type="ECO:0000259" key="12">
    <source>
        <dbReference type="Pfam" id="PF06574"/>
    </source>
</evidence>
<dbReference type="Proteomes" id="UP000031982">
    <property type="component" value="Unassembled WGS sequence"/>
</dbReference>
<evidence type="ECO:0000256" key="9">
    <source>
        <dbReference type="ARBA" id="ARBA00022827"/>
    </source>
</evidence>
<evidence type="ECO:0000256" key="1">
    <source>
        <dbReference type="ARBA" id="ARBA00004726"/>
    </source>
</evidence>
<dbReference type="PANTHER" id="PTHR22749">
    <property type="entry name" value="RIBOFLAVIN KINASE/FMN ADENYLYLTRANSFERASE"/>
    <property type="match status" value="1"/>
</dbReference>
<keyword evidence="6" id="KW-0808">Transferase</keyword>
<dbReference type="SUPFAM" id="SSF52374">
    <property type="entry name" value="Nucleotidylyl transferase"/>
    <property type="match status" value="1"/>
</dbReference>
<evidence type="ECO:0000256" key="11">
    <source>
        <dbReference type="ARBA" id="ARBA00049494"/>
    </source>
</evidence>
<dbReference type="InterPro" id="IPR023468">
    <property type="entry name" value="Riboflavin_kinase"/>
</dbReference>
<keyword evidence="14" id="KW-1185">Reference proteome</keyword>
<dbReference type="RefSeq" id="WP_041099472.1">
    <property type="nucleotide sequence ID" value="NZ_JARTHD010000022.1"/>
</dbReference>
<reference evidence="13 14" key="1">
    <citation type="submission" date="2015-01" db="EMBL/GenBank/DDBJ databases">
        <title>Genome Assembly of Bacillus badius MTCC 1458.</title>
        <authorList>
            <person name="Verma A."/>
            <person name="Khatri I."/>
            <person name="Mual P."/>
            <person name="Subramanian S."/>
            <person name="Krishnamurthi S."/>
        </authorList>
    </citation>
    <scope>NUCLEOTIDE SEQUENCE [LARGE SCALE GENOMIC DNA]</scope>
    <source>
        <strain evidence="13 14">MTCC 1458</strain>
    </source>
</reference>
<organism evidence="13 14">
    <name type="scientific">Bacillus badius</name>
    <dbReference type="NCBI Taxonomy" id="1455"/>
    <lineage>
        <taxon>Bacteria</taxon>
        <taxon>Bacillati</taxon>
        <taxon>Bacillota</taxon>
        <taxon>Bacilli</taxon>
        <taxon>Bacillales</taxon>
        <taxon>Bacillaceae</taxon>
        <taxon>Pseudobacillus</taxon>
    </lineage>
</organism>
<feature type="domain" description="FAD synthetase" evidence="12">
    <location>
        <begin position="11"/>
        <end position="155"/>
    </location>
</feature>
<dbReference type="EC" id="2.7.7.2" evidence="3"/>
<keyword evidence="5" id="KW-0288">FMN</keyword>
<gene>
    <name evidence="13" type="ORF">SD77_0123</name>
</gene>
<comment type="pathway">
    <text evidence="1">Cofactor biosynthesis; FAD biosynthesis; FAD from FMN: step 1/1.</text>
</comment>
<evidence type="ECO:0000256" key="4">
    <source>
        <dbReference type="ARBA" id="ARBA00022630"/>
    </source>
</evidence>